<keyword evidence="1" id="KW-0543">Viral nucleoprotein</keyword>
<sequence length="522" mass="58003">MSSKAVKDITKVQNFYKALRDTMRKYLPVVSVGHEAMFDRNCRKVFKIVLKCFDPKADSTVNPMRKVEQEITIKMFYTSAEAIAAGDGIAEIAGKFYKIEEKDVIIKFVEVRAALKDAIKVYFPTIDISAQVVGGVNNWKSTIFPLVATGYKMINMLDEVYFSNNDKTQREGYDSNPAPLTTGRTVANRWKKARPLSFGPTLNIMSLMRAQRLIDTRPSGPPRAKKARLAVGGQSNLALDESNLRVLDKIMKKQLIGTVQKEMLTEAVTNKDRKKYEMVIGSLNTIKARITHKFFVHPAILVRLTDDLLKNASMSGIWPYNTWNSGAQEVIWNIHDSCPNGPAQAAFHCMFQSTYENLHVLDWMLGLSDFFLKRSELPAHPHKGTNFGYSKGMIIVRGSTALKGAAVNRGIPISSVSMVACQPSFSGKRPKLDKRAVIADIMNNAKNSTYSSGDIDERLIAEVEEYANIDEEGTCAWHTLGQWTGKNSDSTGEIVCAQVPSSSILAYSSTSAINRSSISPDE</sequence>
<dbReference type="EMBL" id="MW177759">
    <property type="protein sequence ID" value="QPF16739.1"/>
    <property type="molecule type" value="Genomic_RNA"/>
</dbReference>
<proteinExistence type="predicted"/>
<name>A0A7S8ZXD2_9ORTO</name>
<protein>
    <submittedName>
        <fullName evidence="1">Nucleoprotein</fullName>
    </submittedName>
</protein>
<evidence type="ECO:0000313" key="1">
    <source>
        <dbReference type="EMBL" id="QPF16739.1"/>
    </source>
</evidence>
<keyword evidence="1" id="KW-0946">Virion</keyword>
<organism evidence="1">
    <name type="scientific">Goettingen orthomyxo-like virus</name>
    <dbReference type="NCBI Taxonomy" id="2789610"/>
    <lineage>
        <taxon>Viruses</taxon>
        <taxon>Riboviria</taxon>
        <taxon>Orthornavirae</taxon>
        <taxon>Negarnaviricota</taxon>
        <taxon>Polyploviricotina</taxon>
        <taxon>Insthoviricetes</taxon>
        <taxon>Articulavirales</taxon>
        <taxon>Orthomyxoviridae</taxon>
    </lineage>
</organism>
<dbReference type="SUPFAM" id="SSF161003">
    <property type="entry name" value="flu NP-like"/>
    <property type="match status" value="1"/>
</dbReference>
<dbReference type="GO" id="GO:0019013">
    <property type="term" value="C:viral nucleocapsid"/>
    <property type="evidence" value="ECO:0007669"/>
    <property type="project" value="UniProtKB-KW"/>
</dbReference>
<accession>A0A7S8ZXD2</accession>
<reference evidence="1" key="1">
    <citation type="submission" date="2020-10" db="EMBL/GenBank/DDBJ databases">
        <authorList>
            <person name="Guo L."/>
            <person name="Lu X."/>
            <person name="Guo D."/>
        </authorList>
    </citation>
    <scope>NUCLEOTIDE SEQUENCE</scope>
    <source>
        <strain evidence="1">GEMhg</strain>
    </source>
</reference>